<proteinExistence type="predicted"/>
<dbReference type="Proteomes" id="UP001529510">
    <property type="component" value="Unassembled WGS sequence"/>
</dbReference>
<comment type="caution">
    <text evidence="1">The sequence shown here is derived from an EMBL/GenBank/DDBJ whole genome shotgun (WGS) entry which is preliminary data.</text>
</comment>
<feature type="non-terminal residue" evidence="1">
    <location>
        <position position="55"/>
    </location>
</feature>
<keyword evidence="2" id="KW-1185">Reference proteome</keyword>
<reference evidence="1 2" key="1">
    <citation type="submission" date="2024-05" db="EMBL/GenBank/DDBJ databases">
        <title>Genome sequencing and assembly of Indian major carp, Cirrhinus mrigala (Hamilton, 1822).</title>
        <authorList>
            <person name="Mohindra V."/>
            <person name="Chowdhury L.M."/>
            <person name="Lal K."/>
            <person name="Jena J.K."/>
        </authorList>
    </citation>
    <scope>NUCLEOTIDE SEQUENCE [LARGE SCALE GENOMIC DNA]</scope>
    <source>
        <strain evidence="1">CM1030</strain>
        <tissue evidence="1">Blood</tissue>
    </source>
</reference>
<evidence type="ECO:0000313" key="1">
    <source>
        <dbReference type="EMBL" id="KAL0201234.1"/>
    </source>
</evidence>
<organism evidence="1 2">
    <name type="scientific">Cirrhinus mrigala</name>
    <name type="common">Mrigala</name>
    <dbReference type="NCBI Taxonomy" id="683832"/>
    <lineage>
        <taxon>Eukaryota</taxon>
        <taxon>Metazoa</taxon>
        <taxon>Chordata</taxon>
        <taxon>Craniata</taxon>
        <taxon>Vertebrata</taxon>
        <taxon>Euteleostomi</taxon>
        <taxon>Actinopterygii</taxon>
        <taxon>Neopterygii</taxon>
        <taxon>Teleostei</taxon>
        <taxon>Ostariophysi</taxon>
        <taxon>Cypriniformes</taxon>
        <taxon>Cyprinidae</taxon>
        <taxon>Labeoninae</taxon>
        <taxon>Labeonini</taxon>
        <taxon>Cirrhinus</taxon>
    </lineage>
</organism>
<gene>
    <name evidence="1" type="ORF">M9458_004421</name>
</gene>
<dbReference type="AlphaFoldDB" id="A0ABD0RRZ0"/>
<evidence type="ECO:0000313" key="2">
    <source>
        <dbReference type="Proteomes" id="UP001529510"/>
    </source>
</evidence>
<protein>
    <submittedName>
        <fullName evidence="1">Uncharacterized protein</fullName>
    </submittedName>
</protein>
<accession>A0ABD0RRZ0</accession>
<dbReference type="EMBL" id="JAMKFB020000002">
    <property type="protein sequence ID" value="KAL0201234.1"/>
    <property type="molecule type" value="Genomic_DNA"/>
</dbReference>
<name>A0ABD0RRZ0_CIRMR</name>
<sequence length="55" mass="6345">EGKAYYEQTGVGPLPVVLYNGMPLQREQLDPDELETVVMHKILETTSFFQRTVYL</sequence>
<feature type="non-terminal residue" evidence="1">
    <location>
        <position position="1"/>
    </location>
</feature>